<evidence type="ECO:0000313" key="2">
    <source>
        <dbReference type="EMBL" id="KPA75219.1"/>
    </source>
</evidence>
<evidence type="ECO:0000313" key="3">
    <source>
        <dbReference type="Proteomes" id="UP000037923"/>
    </source>
</evidence>
<name>A0A0M9FST7_LEPPY</name>
<dbReference type="OMA" id="RYMELND"/>
<dbReference type="AlphaFoldDB" id="A0A0M9FST7"/>
<feature type="compositionally biased region" description="Pro residues" evidence="1">
    <location>
        <begin position="236"/>
        <end position="249"/>
    </location>
</feature>
<dbReference type="SUPFAM" id="SSF54236">
    <property type="entry name" value="Ubiquitin-like"/>
    <property type="match status" value="2"/>
</dbReference>
<comment type="caution">
    <text evidence="2">The sequence shown here is derived from an EMBL/GenBank/DDBJ whole genome shotgun (WGS) entry which is preliminary data.</text>
</comment>
<evidence type="ECO:0000256" key="1">
    <source>
        <dbReference type="SAM" id="MobiDB-lite"/>
    </source>
</evidence>
<evidence type="ECO:0008006" key="4">
    <source>
        <dbReference type="Google" id="ProtNLM"/>
    </source>
</evidence>
<protein>
    <recommendedName>
        <fullName evidence="4">Ubiquitin-like domain-containing protein</fullName>
    </recommendedName>
</protein>
<dbReference type="VEuPathDB" id="TriTrypDB:LpyrH10_25_0320"/>
<feature type="compositionally biased region" description="Low complexity" evidence="1">
    <location>
        <begin position="201"/>
        <end position="215"/>
    </location>
</feature>
<reference evidence="2 3" key="1">
    <citation type="submission" date="2015-07" db="EMBL/GenBank/DDBJ databases">
        <title>High-quality genome of monoxenous trypanosomatid Leptomonas pyrrhocoris.</title>
        <authorList>
            <person name="Flegontov P."/>
            <person name="Butenko A."/>
            <person name="Firsov S."/>
            <person name="Vlcek C."/>
            <person name="Logacheva M.D."/>
            <person name="Field M."/>
            <person name="Filatov D."/>
            <person name="Flegontova O."/>
            <person name="Gerasimov E."/>
            <person name="Jackson A.P."/>
            <person name="Kelly S."/>
            <person name="Opperdoes F."/>
            <person name="O'Reilly A."/>
            <person name="Votypka J."/>
            <person name="Yurchenko V."/>
            <person name="Lukes J."/>
        </authorList>
    </citation>
    <scope>NUCLEOTIDE SEQUENCE [LARGE SCALE GENOMIC DNA]</scope>
    <source>
        <strain evidence="2">H10</strain>
    </source>
</reference>
<accession>A0A0M9FST7</accession>
<keyword evidence="3" id="KW-1185">Reference proteome</keyword>
<dbReference type="EMBL" id="LGTL01000025">
    <property type="protein sequence ID" value="KPA75219.1"/>
    <property type="molecule type" value="Genomic_DNA"/>
</dbReference>
<gene>
    <name evidence="2" type="ORF">ABB37_08534</name>
</gene>
<feature type="region of interest" description="Disordered" evidence="1">
    <location>
        <begin position="201"/>
        <end position="257"/>
    </location>
</feature>
<sequence length="400" mass="43939">MAAATAGQDGAPVAVQITTIVPVRVFSPHGEYFDTEVDIDTPLRALQLAIEDYFKVKPEVQLLLHNRQQIRTERSLRDNGCLLLKGDPYIKIVCAIKRGPVLNLLCEVGQLTYVVACHESSTVWEVKKMLCEEMARQQQPAREDSGAERRPTYGPERLRLLWRYMELNDRATLHYYRVPTNAVFQVMHRKRAVAAPSGAAVSTAAPPATPSASAANSMPTSQGRPLAPPTVWWQRPPAPQGPSYPPQPSASPTHSPAEYNADFEYLTRRAAPPEEVVAPAMAPSVSFPAPPPPPAAYVPAYPPAVHTGLAPSVAAGPPSPPQHQHYDPLTSSEAVGLALRVGALEEQLRALWRALQEQQQAGEYQRGSLADTHQRILELQEQMSHVLWLQQETARLIVPS</sequence>
<dbReference type="GeneID" id="26908818"/>
<dbReference type="OrthoDB" id="262153at2759"/>
<dbReference type="RefSeq" id="XP_015653658.1">
    <property type="nucleotide sequence ID" value="XM_015807576.1"/>
</dbReference>
<dbReference type="Proteomes" id="UP000037923">
    <property type="component" value="Unassembled WGS sequence"/>
</dbReference>
<organism evidence="2 3">
    <name type="scientific">Leptomonas pyrrhocoris</name>
    <name type="common">Firebug parasite</name>
    <dbReference type="NCBI Taxonomy" id="157538"/>
    <lineage>
        <taxon>Eukaryota</taxon>
        <taxon>Discoba</taxon>
        <taxon>Euglenozoa</taxon>
        <taxon>Kinetoplastea</taxon>
        <taxon>Metakinetoplastina</taxon>
        <taxon>Trypanosomatida</taxon>
        <taxon>Trypanosomatidae</taxon>
        <taxon>Leishmaniinae</taxon>
        <taxon>Leptomonas</taxon>
    </lineage>
</organism>
<proteinExistence type="predicted"/>
<dbReference type="InterPro" id="IPR029071">
    <property type="entry name" value="Ubiquitin-like_domsf"/>
</dbReference>
<dbReference type="CDD" id="cd17039">
    <property type="entry name" value="Ubl_ubiquitin_like"/>
    <property type="match status" value="2"/>
</dbReference>